<gene>
    <name evidence="2" type="ORF">V4F39_03270</name>
</gene>
<dbReference type="AlphaFoldDB" id="A0AAW9QCD6"/>
<keyword evidence="1" id="KW-0472">Membrane</keyword>
<dbReference type="RefSeq" id="WP_332287826.1">
    <property type="nucleotide sequence ID" value="NZ_JAZIBG010000009.1"/>
</dbReference>
<dbReference type="EMBL" id="JAZIBG010000009">
    <property type="protein sequence ID" value="MEF7612917.1"/>
    <property type="molecule type" value="Genomic_DNA"/>
</dbReference>
<feature type="transmembrane region" description="Helical" evidence="1">
    <location>
        <begin position="103"/>
        <end position="122"/>
    </location>
</feature>
<evidence type="ECO:0000313" key="3">
    <source>
        <dbReference type="Proteomes" id="UP001336250"/>
    </source>
</evidence>
<organism evidence="2 3">
    <name type="scientific">Aquincola agrisoli</name>
    <dbReference type="NCBI Taxonomy" id="3119538"/>
    <lineage>
        <taxon>Bacteria</taxon>
        <taxon>Pseudomonadati</taxon>
        <taxon>Pseudomonadota</taxon>
        <taxon>Betaproteobacteria</taxon>
        <taxon>Burkholderiales</taxon>
        <taxon>Sphaerotilaceae</taxon>
        <taxon>Aquincola</taxon>
    </lineage>
</organism>
<accession>A0AAW9QCD6</accession>
<protein>
    <submittedName>
        <fullName evidence="2">Uncharacterized protein</fullName>
    </submittedName>
</protein>
<keyword evidence="1" id="KW-1133">Transmembrane helix</keyword>
<sequence>MIHSAEDLHTAPRGEERARGEALATGLLPFGVWALQFALSCLITGMVCTDAEAGRPAEDAAGLIRVLGGISLAALAASTALAVHAGRRLRASPRGLLPLTRAAGAAFALLAVLWTAAPLLLLEGMCPAGPQSMPDSSAGPAR</sequence>
<dbReference type="Proteomes" id="UP001336250">
    <property type="component" value="Unassembled WGS sequence"/>
</dbReference>
<reference evidence="2 3" key="1">
    <citation type="submission" date="2024-02" db="EMBL/GenBank/DDBJ databases">
        <title>Genome sequence of Aquincola sp. MAHUQ-54.</title>
        <authorList>
            <person name="Huq M.A."/>
        </authorList>
    </citation>
    <scope>NUCLEOTIDE SEQUENCE [LARGE SCALE GENOMIC DNA]</scope>
    <source>
        <strain evidence="2 3">MAHUQ-54</strain>
    </source>
</reference>
<evidence type="ECO:0000256" key="1">
    <source>
        <dbReference type="SAM" id="Phobius"/>
    </source>
</evidence>
<comment type="caution">
    <text evidence="2">The sequence shown here is derived from an EMBL/GenBank/DDBJ whole genome shotgun (WGS) entry which is preliminary data.</text>
</comment>
<keyword evidence="3" id="KW-1185">Reference proteome</keyword>
<name>A0AAW9QCD6_9BURK</name>
<keyword evidence="1" id="KW-0812">Transmembrane</keyword>
<feature type="transmembrane region" description="Helical" evidence="1">
    <location>
        <begin position="63"/>
        <end position="83"/>
    </location>
</feature>
<evidence type="ECO:0000313" key="2">
    <source>
        <dbReference type="EMBL" id="MEF7612917.1"/>
    </source>
</evidence>
<feature type="transmembrane region" description="Helical" evidence="1">
    <location>
        <begin position="30"/>
        <end position="51"/>
    </location>
</feature>
<proteinExistence type="predicted"/>